<sequence length="197" mass="22154">MTTAEPARDHDEPRTERPYDRRALRSAPSLVLVNTGHGKGKSTAAFGTLLRSRARDWPTAVVQFVKSGTWRTGEEAMLRRLGVDWFVAGDGFSWESDDLDESRAKAVAAWAFTRELVARSEHPMVLLDEVSYPMNWGWIDVDDVVEVLRTRPETVSVILTGREMPQAVVDVADTVTEMVPVKHAFEKGIRARRGIDY</sequence>
<organism evidence="2 3">
    <name type="scientific">Ornithinimicrobium avium</name>
    <dbReference type="NCBI Taxonomy" id="2283195"/>
    <lineage>
        <taxon>Bacteria</taxon>
        <taxon>Bacillati</taxon>
        <taxon>Actinomycetota</taxon>
        <taxon>Actinomycetes</taxon>
        <taxon>Micrococcales</taxon>
        <taxon>Ornithinimicrobiaceae</taxon>
        <taxon>Ornithinimicrobium</taxon>
    </lineage>
</organism>
<dbReference type="KEGG" id="orn:DV701_11610"/>
<dbReference type="NCBIfam" id="NF004637">
    <property type="entry name" value="PRK05986.1"/>
    <property type="match status" value="1"/>
</dbReference>
<evidence type="ECO:0000313" key="3">
    <source>
        <dbReference type="Proteomes" id="UP000253790"/>
    </source>
</evidence>
<evidence type="ECO:0000256" key="1">
    <source>
        <dbReference type="SAM" id="MobiDB-lite"/>
    </source>
</evidence>
<dbReference type="PANTHER" id="PTHR46638">
    <property type="entry name" value="CORRINOID ADENOSYLTRANSFERASE"/>
    <property type="match status" value="1"/>
</dbReference>
<dbReference type="Pfam" id="PF02572">
    <property type="entry name" value="CobA_CobO_BtuR"/>
    <property type="match status" value="1"/>
</dbReference>
<dbReference type="CDD" id="cd00561">
    <property type="entry name" value="CobA_ACA"/>
    <property type="match status" value="1"/>
</dbReference>
<evidence type="ECO:0000313" key="2">
    <source>
        <dbReference type="EMBL" id="AXH96682.1"/>
    </source>
</evidence>
<keyword evidence="3" id="KW-1185">Reference proteome</keyword>
<dbReference type="Gene3D" id="3.40.50.300">
    <property type="entry name" value="P-loop containing nucleotide triphosphate hydrolases"/>
    <property type="match status" value="1"/>
</dbReference>
<feature type="region of interest" description="Disordered" evidence="1">
    <location>
        <begin position="1"/>
        <end position="20"/>
    </location>
</feature>
<dbReference type="OrthoDB" id="9810309at2"/>
<protein>
    <submittedName>
        <fullName evidence="2">Cob(I)yrinic acid a,c-diamide adenosyltransferase</fullName>
        <ecNumber evidence="2">2.5.1.17</ecNumber>
    </submittedName>
</protein>
<dbReference type="InterPro" id="IPR027417">
    <property type="entry name" value="P-loop_NTPase"/>
</dbReference>
<proteinExistence type="predicted"/>
<name>A0A345NNS4_9MICO</name>
<dbReference type="RefSeq" id="WP_114928446.1">
    <property type="nucleotide sequence ID" value="NZ_CP031229.1"/>
</dbReference>
<dbReference type="GO" id="GO:0008817">
    <property type="term" value="F:corrinoid adenosyltransferase activity"/>
    <property type="evidence" value="ECO:0007669"/>
    <property type="project" value="UniProtKB-EC"/>
</dbReference>
<dbReference type="AlphaFoldDB" id="A0A345NNS4"/>
<dbReference type="NCBIfam" id="TIGR00708">
    <property type="entry name" value="cobA"/>
    <property type="match status" value="1"/>
</dbReference>
<dbReference type="GO" id="GO:0009236">
    <property type="term" value="P:cobalamin biosynthetic process"/>
    <property type="evidence" value="ECO:0007669"/>
    <property type="project" value="InterPro"/>
</dbReference>
<dbReference type="InterPro" id="IPR003724">
    <property type="entry name" value="CblAdoTrfase_CobA"/>
</dbReference>
<dbReference type="SUPFAM" id="SSF52540">
    <property type="entry name" value="P-loop containing nucleoside triphosphate hydrolases"/>
    <property type="match status" value="1"/>
</dbReference>
<dbReference type="PIRSF" id="PIRSF015617">
    <property type="entry name" value="Adensltrnsf_CobA"/>
    <property type="match status" value="1"/>
</dbReference>
<dbReference type="Proteomes" id="UP000253790">
    <property type="component" value="Chromosome"/>
</dbReference>
<dbReference type="EC" id="2.5.1.17" evidence="2"/>
<gene>
    <name evidence="2" type="primary">cobO</name>
    <name evidence="2" type="ORF">DV701_11610</name>
</gene>
<dbReference type="GO" id="GO:0005524">
    <property type="term" value="F:ATP binding"/>
    <property type="evidence" value="ECO:0007669"/>
    <property type="project" value="InterPro"/>
</dbReference>
<dbReference type="EMBL" id="CP031229">
    <property type="protein sequence ID" value="AXH96682.1"/>
    <property type="molecule type" value="Genomic_DNA"/>
</dbReference>
<dbReference type="PANTHER" id="PTHR46638:SF1">
    <property type="entry name" value="CORRINOID ADENOSYLTRANSFERASE"/>
    <property type="match status" value="1"/>
</dbReference>
<keyword evidence="2" id="KW-0808">Transferase</keyword>
<accession>A0A345NNS4</accession>
<reference evidence="2 3" key="1">
    <citation type="submission" date="2018-07" db="EMBL/GenBank/DDBJ databases">
        <title>Complete genome sequencing of Ornithinimicrobium sp. AMA3305.</title>
        <authorList>
            <person name="Bae J.-W."/>
        </authorList>
    </citation>
    <scope>NUCLEOTIDE SEQUENCE [LARGE SCALE GENOMIC DNA]</scope>
    <source>
        <strain evidence="2 3">AMA3305</strain>
    </source>
</reference>